<feature type="region of interest" description="Disordered" evidence="1">
    <location>
        <begin position="1"/>
        <end position="21"/>
    </location>
</feature>
<dbReference type="EMBL" id="MT142077">
    <property type="protein sequence ID" value="QJA74150.1"/>
    <property type="molecule type" value="Genomic_DNA"/>
</dbReference>
<evidence type="ECO:0000313" key="2">
    <source>
        <dbReference type="EMBL" id="QJA55638.1"/>
    </source>
</evidence>
<dbReference type="AlphaFoldDB" id="A0A6M3JVW5"/>
<proteinExistence type="predicted"/>
<reference evidence="3" key="1">
    <citation type="submission" date="2020-03" db="EMBL/GenBank/DDBJ databases">
        <title>The deep terrestrial virosphere.</title>
        <authorList>
            <person name="Holmfeldt K."/>
            <person name="Nilsson E."/>
            <person name="Simone D."/>
            <person name="Lopez-Fernandez M."/>
            <person name="Wu X."/>
            <person name="de Brujin I."/>
            <person name="Lundin D."/>
            <person name="Andersson A."/>
            <person name="Bertilsson S."/>
            <person name="Dopson M."/>
        </authorList>
    </citation>
    <scope>NUCLEOTIDE SEQUENCE</scope>
    <source>
        <strain evidence="3">MM415A02090</strain>
        <strain evidence="2">MM415B02022</strain>
    </source>
</reference>
<protein>
    <submittedName>
        <fullName evidence="3">Uncharacterized protein</fullName>
    </submittedName>
</protein>
<gene>
    <name evidence="3" type="ORF">MM415A02090_0013</name>
    <name evidence="2" type="ORF">MM415B02022_0020</name>
</gene>
<accession>A0A6M3JVW5</accession>
<evidence type="ECO:0000256" key="1">
    <source>
        <dbReference type="SAM" id="MobiDB-lite"/>
    </source>
</evidence>
<sequence length="155" mass="15429">MARTRRPLARGTRRSSGIESGVTFATNPSGVTVDNQGITTGTGLISTAELDYLTGSAGYTIGNPAAAKLCVSGVSAWAGTTVTLVTGLTAISSLITSVYSTSTVSQALSVITLNINNNPGCASAAIQFSLGTLGATNALTAESTGCSIAFIAFGT</sequence>
<organism evidence="3">
    <name type="scientific">viral metagenome</name>
    <dbReference type="NCBI Taxonomy" id="1070528"/>
    <lineage>
        <taxon>unclassified sequences</taxon>
        <taxon>metagenomes</taxon>
        <taxon>organismal metagenomes</taxon>
    </lineage>
</organism>
<dbReference type="EMBL" id="MT141169">
    <property type="protein sequence ID" value="QJA55638.1"/>
    <property type="molecule type" value="Genomic_DNA"/>
</dbReference>
<feature type="compositionally biased region" description="Basic residues" evidence="1">
    <location>
        <begin position="1"/>
        <end position="13"/>
    </location>
</feature>
<name>A0A6M3JVW5_9ZZZZ</name>
<evidence type="ECO:0000313" key="3">
    <source>
        <dbReference type="EMBL" id="QJA74150.1"/>
    </source>
</evidence>